<evidence type="ECO:0000313" key="1">
    <source>
        <dbReference type="EMBL" id="UUN99384.1"/>
    </source>
</evidence>
<reference evidence="1" key="1">
    <citation type="submission" date="2022-02" db="EMBL/GenBank/DDBJ databases">
        <title>Characterization of Tn125 harboring carbapenem-resistant Acinetobacter bereziniae clinical isolates.</title>
        <authorList>
            <person name="Wong N.-K."/>
            <person name="Pan Q."/>
        </authorList>
    </citation>
    <scope>NUCLEOTIDE SEQUENCE</scope>
    <source>
        <strain evidence="1">GD03393</strain>
    </source>
</reference>
<gene>
    <name evidence="1" type="ORF">I9054_008025</name>
</gene>
<dbReference type="EMBL" id="CP092085">
    <property type="protein sequence ID" value="UUN99384.1"/>
    <property type="molecule type" value="Genomic_DNA"/>
</dbReference>
<sequence length="150" mass="16715">MKYLCVLFIVIGSSAIAANFKNDMSYLVGKHPYTAIQNKLALQALPNNIPKKDFQKLKDRLSVGAKVTTDGQYVVLQGCKAHLCDTDAAIVVFDNLNKYSYAAYIENIDGTLGTPNVQIYQNTRSAPNTIPPIYQFMTDHKVSMTTEFEK</sequence>
<proteinExistence type="predicted"/>
<evidence type="ECO:0000313" key="2">
    <source>
        <dbReference type="Proteomes" id="UP000644140"/>
    </source>
</evidence>
<organism evidence="1 2">
    <name type="scientific">Acinetobacter bereziniae</name>
    <name type="common">Acinetobacter genomosp. 10</name>
    <dbReference type="NCBI Taxonomy" id="106648"/>
    <lineage>
        <taxon>Bacteria</taxon>
        <taxon>Pseudomonadati</taxon>
        <taxon>Pseudomonadota</taxon>
        <taxon>Gammaproteobacteria</taxon>
        <taxon>Moraxellales</taxon>
        <taxon>Moraxellaceae</taxon>
        <taxon>Acinetobacter</taxon>
    </lineage>
</organism>
<dbReference type="RefSeq" id="WP_151781543.1">
    <property type="nucleotide sequence ID" value="NZ_BKNL01000076.1"/>
</dbReference>
<dbReference type="Proteomes" id="UP000644140">
    <property type="component" value="Chromosome"/>
</dbReference>
<name>A0A8I1DDH0_ACIBZ</name>
<protein>
    <submittedName>
        <fullName evidence="1">Inhibitor of vertebrate lysozyme family protein</fullName>
    </submittedName>
</protein>
<dbReference type="AlphaFoldDB" id="A0A8I1DDH0"/>
<accession>A0A8I1DDH0</accession>